<dbReference type="Pfam" id="PF02517">
    <property type="entry name" value="Rce1-like"/>
    <property type="match status" value="1"/>
</dbReference>
<evidence type="ECO:0000313" key="3">
    <source>
        <dbReference type="EMBL" id="MFC3144033.1"/>
    </source>
</evidence>
<feature type="domain" description="CAAX prenyl protease 2/Lysostaphin resistance protein A-like" evidence="2">
    <location>
        <begin position="85"/>
        <end position="171"/>
    </location>
</feature>
<dbReference type="RefSeq" id="WP_275631296.1">
    <property type="nucleotide sequence ID" value="NZ_JARGYD010000001.1"/>
</dbReference>
<keyword evidence="1" id="KW-0472">Membrane</keyword>
<name>A0ABV7GQY3_9RHOB</name>
<gene>
    <name evidence="3" type="ORF">ACFOGP_15040</name>
</gene>
<evidence type="ECO:0000313" key="4">
    <source>
        <dbReference type="Proteomes" id="UP001595632"/>
    </source>
</evidence>
<protein>
    <submittedName>
        <fullName evidence="3">Type II CAAX prenyl endopeptidase Rce1 family protein</fullName>
    </submittedName>
</protein>
<feature type="transmembrane region" description="Helical" evidence="1">
    <location>
        <begin position="115"/>
        <end position="131"/>
    </location>
</feature>
<dbReference type="EMBL" id="JBHRTB010000010">
    <property type="protein sequence ID" value="MFC3144033.1"/>
    <property type="molecule type" value="Genomic_DNA"/>
</dbReference>
<keyword evidence="4" id="KW-1185">Reference proteome</keyword>
<proteinExistence type="predicted"/>
<comment type="caution">
    <text evidence="3">The sequence shown here is derived from an EMBL/GenBank/DDBJ whole genome shotgun (WGS) entry which is preliminary data.</text>
</comment>
<feature type="transmembrane region" description="Helical" evidence="1">
    <location>
        <begin position="138"/>
        <end position="165"/>
    </location>
</feature>
<evidence type="ECO:0000259" key="2">
    <source>
        <dbReference type="Pfam" id="PF02517"/>
    </source>
</evidence>
<dbReference type="InterPro" id="IPR003675">
    <property type="entry name" value="Rce1/LyrA-like_dom"/>
</dbReference>
<reference evidence="4" key="1">
    <citation type="journal article" date="2019" name="Int. J. Syst. Evol. Microbiol.">
        <title>The Global Catalogue of Microorganisms (GCM) 10K type strain sequencing project: providing services to taxonomists for standard genome sequencing and annotation.</title>
        <authorList>
            <consortium name="The Broad Institute Genomics Platform"/>
            <consortium name="The Broad Institute Genome Sequencing Center for Infectious Disease"/>
            <person name="Wu L."/>
            <person name="Ma J."/>
        </authorList>
    </citation>
    <scope>NUCLEOTIDE SEQUENCE [LARGE SCALE GENOMIC DNA]</scope>
    <source>
        <strain evidence="4">KCTC 52366</strain>
    </source>
</reference>
<feature type="transmembrane region" description="Helical" evidence="1">
    <location>
        <begin position="50"/>
        <end position="77"/>
    </location>
</feature>
<organism evidence="3 4">
    <name type="scientific">Psychromarinibacter halotolerans</name>
    <dbReference type="NCBI Taxonomy" id="1775175"/>
    <lineage>
        <taxon>Bacteria</taxon>
        <taxon>Pseudomonadati</taxon>
        <taxon>Pseudomonadota</taxon>
        <taxon>Alphaproteobacteria</taxon>
        <taxon>Rhodobacterales</taxon>
        <taxon>Paracoccaceae</taxon>
        <taxon>Psychromarinibacter</taxon>
    </lineage>
</organism>
<dbReference type="Proteomes" id="UP001595632">
    <property type="component" value="Unassembled WGS sequence"/>
</dbReference>
<keyword evidence="1" id="KW-1133">Transmembrane helix</keyword>
<evidence type="ECO:0000256" key="1">
    <source>
        <dbReference type="SAM" id="Phobius"/>
    </source>
</evidence>
<accession>A0ABV7GQY3</accession>
<feature type="transmembrane region" description="Helical" evidence="1">
    <location>
        <begin position="185"/>
        <end position="206"/>
    </location>
</feature>
<keyword evidence="1" id="KW-0812">Transmembrane</keyword>
<sequence length="219" mass="23492">MSPLASVAVLAAAMCLFALAILRRDAIHLIRSPGRALYTEDNLGWSWQRTIALAFFVPFLWGISAACASIFTSYVVVVPAMPKLASALAIQVLIFALPQDLFFREAVLKVFHHNLTLAFAASAIAVTLFNLPHGMPTAVIAAGTATAFMALRVAGMNIFVVALAHGATNVLFGRVLLAEISADALWLYAIVFAGAHLLFAALLMLIRQPVRSLMTQRAS</sequence>
<feature type="transmembrane region" description="Helical" evidence="1">
    <location>
        <begin position="84"/>
        <end position="103"/>
    </location>
</feature>